<keyword evidence="3 6" id="KW-0812">Transmembrane</keyword>
<comment type="caution">
    <text evidence="8">The sequence shown here is derived from an EMBL/GenBank/DDBJ whole genome shotgun (WGS) entry which is preliminary data.</text>
</comment>
<dbReference type="GO" id="GO:0015267">
    <property type="term" value="F:channel activity"/>
    <property type="evidence" value="ECO:0007669"/>
    <property type="project" value="InterPro"/>
</dbReference>
<dbReference type="RefSeq" id="WP_149069265.1">
    <property type="nucleotide sequence ID" value="NZ_VTHL01000001.1"/>
</dbReference>
<evidence type="ECO:0000256" key="2">
    <source>
        <dbReference type="ARBA" id="ARBA00022448"/>
    </source>
</evidence>
<dbReference type="Gene3D" id="1.20.1080.10">
    <property type="entry name" value="Glycerol uptake facilitator protein"/>
    <property type="match status" value="1"/>
</dbReference>
<dbReference type="PROSITE" id="PS00221">
    <property type="entry name" value="MIP"/>
    <property type="match status" value="1"/>
</dbReference>
<dbReference type="Proteomes" id="UP000322791">
    <property type="component" value="Unassembled WGS sequence"/>
</dbReference>
<dbReference type="PRINTS" id="PR00783">
    <property type="entry name" value="MINTRINSICP"/>
</dbReference>
<dbReference type="InterPro" id="IPR022357">
    <property type="entry name" value="MIP_CS"/>
</dbReference>
<dbReference type="PANTHER" id="PTHR45724">
    <property type="entry name" value="AQUAPORIN NIP2-1"/>
    <property type="match status" value="1"/>
</dbReference>
<accession>A0A5D6VES9</accession>
<evidence type="ECO:0000256" key="6">
    <source>
        <dbReference type="RuleBase" id="RU000477"/>
    </source>
</evidence>
<dbReference type="EMBL" id="VTHL01000001">
    <property type="protein sequence ID" value="TYZ14483.1"/>
    <property type="molecule type" value="Genomic_DNA"/>
</dbReference>
<keyword evidence="2 6" id="KW-0813">Transport</keyword>
<evidence type="ECO:0000256" key="5">
    <source>
        <dbReference type="ARBA" id="ARBA00023136"/>
    </source>
</evidence>
<organism evidence="8 9">
    <name type="scientific">Hymenobacter lutimineralis</name>
    <dbReference type="NCBI Taxonomy" id="2606448"/>
    <lineage>
        <taxon>Bacteria</taxon>
        <taxon>Pseudomonadati</taxon>
        <taxon>Bacteroidota</taxon>
        <taxon>Cytophagia</taxon>
        <taxon>Cytophagales</taxon>
        <taxon>Hymenobacteraceae</taxon>
        <taxon>Hymenobacter</taxon>
    </lineage>
</organism>
<reference evidence="8 9" key="1">
    <citation type="submission" date="2019-08" db="EMBL/GenBank/DDBJ databases">
        <authorList>
            <person name="Seo M.-J."/>
        </authorList>
    </citation>
    <scope>NUCLEOTIDE SEQUENCE [LARGE SCALE GENOMIC DNA]</scope>
    <source>
        <strain evidence="8 9">KIGAM108</strain>
    </source>
</reference>
<sequence>MSFPQKYVSEALGTFAIIFCGTGAIVINQETHGAITHVGVATTFGLIVMAMIYALGGISGAHFNPAVTVAFAAARTFAWGQVLPYIGSQLAGATLASALLRYLFPGNALLGATLPAGPVGQSLVLELVLTFLLMLVILSVAQGSREQGLFAGLAIGAVVLLEAMFAGPICGASMNPARSFGPALVSGHLEHLWLYVVAPTAGALGAVLIWRFLRPAAFSAEA</sequence>
<comment type="subcellular location">
    <subcellularLocation>
        <location evidence="1">Membrane</location>
        <topology evidence="1">Multi-pass membrane protein</topology>
    </subcellularLocation>
</comment>
<dbReference type="InterPro" id="IPR023271">
    <property type="entry name" value="Aquaporin-like"/>
</dbReference>
<dbReference type="PANTHER" id="PTHR45724:SF13">
    <property type="entry name" value="AQUAPORIN NIP1-1-RELATED"/>
    <property type="match status" value="1"/>
</dbReference>
<protein>
    <submittedName>
        <fullName evidence="8">Aquaporin</fullName>
    </submittedName>
</protein>
<feature type="transmembrane region" description="Helical" evidence="7">
    <location>
        <begin position="34"/>
        <end position="55"/>
    </location>
</feature>
<feature type="transmembrane region" description="Helical" evidence="7">
    <location>
        <begin position="82"/>
        <end position="103"/>
    </location>
</feature>
<gene>
    <name evidence="8" type="ORF">FY528_01790</name>
</gene>
<evidence type="ECO:0000313" key="9">
    <source>
        <dbReference type="Proteomes" id="UP000322791"/>
    </source>
</evidence>
<dbReference type="SUPFAM" id="SSF81338">
    <property type="entry name" value="Aquaporin-like"/>
    <property type="match status" value="1"/>
</dbReference>
<keyword evidence="9" id="KW-1185">Reference proteome</keyword>
<dbReference type="AlphaFoldDB" id="A0A5D6VES9"/>
<keyword evidence="4 7" id="KW-1133">Transmembrane helix</keyword>
<feature type="transmembrane region" description="Helical" evidence="7">
    <location>
        <begin position="7"/>
        <end position="28"/>
    </location>
</feature>
<evidence type="ECO:0000256" key="7">
    <source>
        <dbReference type="SAM" id="Phobius"/>
    </source>
</evidence>
<feature type="transmembrane region" description="Helical" evidence="7">
    <location>
        <begin position="192"/>
        <end position="213"/>
    </location>
</feature>
<dbReference type="Pfam" id="PF00230">
    <property type="entry name" value="MIP"/>
    <property type="match status" value="1"/>
</dbReference>
<proteinExistence type="inferred from homology"/>
<dbReference type="GO" id="GO:0016020">
    <property type="term" value="C:membrane"/>
    <property type="evidence" value="ECO:0007669"/>
    <property type="project" value="UniProtKB-SubCell"/>
</dbReference>
<feature type="transmembrane region" description="Helical" evidence="7">
    <location>
        <begin position="148"/>
        <end position="172"/>
    </location>
</feature>
<dbReference type="InterPro" id="IPR034294">
    <property type="entry name" value="Aquaporin_transptr"/>
</dbReference>
<evidence type="ECO:0000256" key="3">
    <source>
        <dbReference type="ARBA" id="ARBA00022692"/>
    </source>
</evidence>
<dbReference type="InterPro" id="IPR000425">
    <property type="entry name" value="MIP"/>
</dbReference>
<comment type="similarity">
    <text evidence="6">Belongs to the MIP/aquaporin (TC 1.A.8) family.</text>
</comment>
<keyword evidence="5 7" id="KW-0472">Membrane</keyword>
<evidence type="ECO:0000256" key="4">
    <source>
        <dbReference type="ARBA" id="ARBA00022989"/>
    </source>
</evidence>
<name>A0A5D6VES9_9BACT</name>
<feature type="transmembrane region" description="Helical" evidence="7">
    <location>
        <begin position="123"/>
        <end position="141"/>
    </location>
</feature>
<evidence type="ECO:0000256" key="1">
    <source>
        <dbReference type="ARBA" id="ARBA00004141"/>
    </source>
</evidence>
<evidence type="ECO:0000313" key="8">
    <source>
        <dbReference type="EMBL" id="TYZ14483.1"/>
    </source>
</evidence>